<organism evidence="6 8">
    <name type="scientific">Enterococcus malodoratus ATCC 43197</name>
    <dbReference type="NCBI Taxonomy" id="1158601"/>
    <lineage>
        <taxon>Bacteria</taxon>
        <taxon>Bacillati</taxon>
        <taxon>Bacillota</taxon>
        <taxon>Bacilli</taxon>
        <taxon>Lactobacillales</taxon>
        <taxon>Enterococcaceae</taxon>
        <taxon>Enterococcus</taxon>
    </lineage>
</organism>
<dbReference type="RefSeq" id="WP_010739978.1">
    <property type="nucleotide sequence ID" value="NZ_KB946249.1"/>
</dbReference>
<evidence type="ECO:0000313" key="7">
    <source>
        <dbReference type="EMBL" id="EOT69573.1"/>
    </source>
</evidence>
<comment type="function">
    <text evidence="5">Involved in the third step of the chorismate pathway, which leads to the biosynthesis of aromatic amino acids. Catalyzes the cis-dehydration of 3-dehydroquinate (DHQ) and introduces the first double bond of the aromatic ring to yield 3-dehydroshikimate.</text>
</comment>
<keyword evidence="4 5" id="KW-0704">Schiff base</keyword>
<dbReference type="PANTHER" id="PTHR43699">
    <property type="entry name" value="3-DEHYDROQUINATE DEHYDRATASE"/>
    <property type="match status" value="1"/>
</dbReference>
<dbReference type="InterPro" id="IPR018508">
    <property type="entry name" value="3-dehydroquinate_DH_AS"/>
</dbReference>
<dbReference type="CDD" id="cd00502">
    <property type="entry name" value="DHQase_I"/>
    <property type="match status" value="1"/>
</dbReference>
<dbReference type="GO" id="GO:0009073">
    <property type="term" value="P:aromatic amino acid family biosynthetic process"/>
    <property type="evidence" value="ECO:0007669"/>
    <property type="project" value="UniProtKB-KW"/>
</dbReference>
<dbReference type="EMBL" id="ASWA01000002">
    <property type="protein sequence ID" value="EOT69573.1"/>
    <property type="molecule type" value="Genomic_DNA"/>
</dbReference>
<keyword evidence="9" id="KW-1185">Reference proteome</keyword>
<accession>R2PCT3</accession>
<keyword evidence="5" id="KW-0028">Amino-acid biosynthesis</keyword>
<dbReference type="FunFam" id="3.20.20.70:FF:000047">
    <property type="entry name" value="3-dehydroquinate dehydratase"/>
    <property type="match status" value="1"/>
</dbReference>
<dbReference type="PATRIC" id="fig|1158601.3.peg.1080"/>
<dbReference type="Proteomes" id="UP000014148">
    <property type="component" value="Unassembled WGS sequence"/>
</dbReference>
<dbReference type="NCBIfam" id="TIGR01093">
    <property type="entry name" value="aroD"/>
    <property type="match status" value="1"/>
</dbReference>
<feature type="active site" description="Proton donor/acceptor" evidence="5">
    <location>
        <position position="142"/>
    </location>
</feature>
<dbReference type="HAMAP" id="MF_00214">
    <property type="entry name" value="AroD"/>
    <property type="match status" value="1"/>
</dbReference>
<reference evidence="6 8" key="1">
    <citation type="submission" date="2013-02" db="EMBL/GenBank/DDBJ databases">
        <title>The Genome Sequence of Enterococcus malodoratus ATCC_43197.</title>
        <authorList>
            <consortium name="The Broad Institute Genome Sequencing Platform"/>
            <consortium name="The Broad Institute Genome Sequencing Center for Infectious Disease"/>
            <person name="Earl A.M."/>
            <person name="Gilmore M.S."/>
            <person name="Lebreton F."/>
            <person name="Walker B."/>
            <person name="Young S.K."/>
            <person name="Zeng Q."/>
            <person name="Gargeya S."/>
            <person name="Fitzgerald M."/>
            <person name="Haas B."/>
            <person name="Abouelleil A."/>
            <person name="Alvarado L."/>
            <person name="Arachchi H.M."/>
            <person name="Berlin A.M."/>
            <person name="Chapman S.B."/>
            <person name="Dewar J."/>
            <person name="Goldberg J."/>
            <person name="Griggs A."/>
            <person name="Gujja S."/>
            <person name="Hansen M."/>
            <person name="Howarth C."/>
            <person name="Imamovic A."/>
            <person name="Larimer J."/>
            <person name="McCowan C."/>
            <person name="Murphy C."/>
            <person name="Neiman D."/>
            <person name="Pearson M."/>
            <person name="Priest M."/>
            <person name="Roberts A."/>
            <person name="Saif S."/>
            <person name="Shea T."/>
            <person name="Sisk P."/>
            <person name="Sykes S."/>
            <person name="Wortman J."/>
            <person name="Nusbaum C."/>
            <person name="Birren B."/>
        </authorList>
    </citation>
    <scope>NUCLEOTIDE SEQUENCE [LARGE SCALE GENOMIC DNA]</scope>
    <source>
        <strain evidence="6 8">ATCC 43197</strain>
    </source>
</reference>
<dbReference type="UniPathway" id="UPA00053">
    <property type="reaction ID" value="UER00086"/>
</dbReference>
<comment type="similarity">
    <text evidence="5">Belongs to the type-I 3-dehydroquinase family.</text>
</comment>
<feature type="binding site" evidence="5">
    <location>
        <position position="212"/>
    </location>
    <ligand>
        <name>3-dehydroquinate</name>
        <dbReference type="ChEBI" id="CHEBI:32364"/>
    </ligand>
</feature>
<keyword evidence="2 5" id="KW-0057">Aromatic amino acid biosynthesis</keyword>
<dbReference type="EMBL" id="AJAK01000007">
    <property type="protein sequence ID" value="EOH81063.1"/>
    <property type="molecule type" value="Genomic_DNA"/>
</dbReference>
<evidence type="ECO:0000256" key="2">
    <source>
        <dbReference type="ARBA" id="ARBA00023141"/>
    </source>
</evidence>
<dbReference type="PROSITE" id="PS01028">
    <property type="entry name" value="DEHYDROQUINASE_I"/>
    <property type="match status" value="1"/>
</dbReference>
<dbReference type="GO" id="GO:0046279">
    <property type="term" value="P:3,4-dihydroxybenzoate biosynthetic process"/>
    <property type="evidence" value="ECO:0007669"/>
    <property type="project" value="TreeGrafter"/>
</dbReference>
<keyword evidence="3 5" id="KW-0456">Lyase</keyword>
<dbReference type="PANTHER" id="PTHR43699:SF1">
    <property type="entry name" value="3-DEHYDROQUINATE DEHYDRATASE"/>
    <property type="match status" value="1"/>
</dbReference>
<dbReference type="OrthoDB" id="9813659at2"/>
<feature type="binding site" evidence="5">
    <location>
        <position position="81"/>
    </location>
    <ligand>
        <name>3-dehydroquinate</name>
        <dbReference type="ChEBI" id="CHEBI:32364"/>
    </ligand>
</feature>
<dbReference type="InterPro" id="IPR050146">
    <property type="entry name" value="Type-I_3-dehydroquinase"/>
</dbReference>
<comment type="caution">
    <text evidence="5">Lacks conserved residue(s) required for the propagation of feature annotation.</text>
</comment>
<proteinExistence type="inferred from homology"/>
<dbReference type="Proteomes" id="UP000013783">
    <property type="component" value="Unassembled WGS sequence"/>
</dbReference>
<protein>
    <recommendedName>
        <fullName evidence="5">3-dehydroquinate dehydratase</fullName>
        <shortName evidence="5">3-dehydroquinase</shortName>
        <ecNumber evidence="5">4.2.1.10</ecNumber>
    </recommendedName>
    <alternativeName>
        <fullName evidence="5">Type I DHQase</fullName>
    </alternativeName>
    <alternativeName>
        <fullName evidence="5">Type I dehydroquinase</fullName>
        <shortName evidence="5">DHQ1</shortName>
    </alternativeName>
</protein>
<dbReference type="SUPFAM" id="SSF51569">
    <property type="entry name" value="Aldolase"/>
    <property type="match status" value="1"/>
</dbReference>
<name>R2PCT3_9ENTE</name>
<dbReference type="EC" id="4.2.1.10" evidence="5"/>
<evidence type="ECO:0000313" key="8">
    <source>
        <dbReference type="Proteomes" id="UP000013783"/>
    </source>
</evidence>
<comment type="pathway">
    <text evidence="5">Metabolic intermediate biosynthesis; chorismate biosynthesis; chorismate from D-erythrose 4-phosphate and phosphoenolpyruvate: step 3/7.</text>
</comment>
<comment type="subunit">
    <text evidence="5">Homodimer.</text>
</comment>
<comment type="caution">
    <text evidence="6">The sequence shown here is derived from an EMBL/GenBank/DDBJ whole genome shotgun (WGS) entry which is preliminary data.</text>
</comment>
<evidence type="ECO:0000313" key="6">
    <source>
        <dbReference type="EMBL" id="EOH81063.1"/>
    </source>
</evidence>
<dbReference type="GO" id="GO:0003855">
    <property type="term" value="F:3-dehydroquinate dehydratase activity"/>
    <property type="evidence" value="ECO:0007669"/>
    <property type="project" value="UniProtKB-UniRule"/>
</dbReference>
<dbReference type="STRING" id="71451.RV07_GL003067"/>
<dbReference type="Gene3D" id="3.20.20.70">
    <property type="entry name" value="Aldolase class I"/>
    <property type="match status" value="1"/>
</dbReference>
<feature type="binding site" evidence="5">
    <location>
        <begin position="46"/>
        <end position="48"/>
    </location>
    <ligand>
        <name>3-dehydroquinate</name>
        <dbReference type="ChEBI" id="CHEBI:32364"/>
    </ligand>
</feature>
<feature type="active site" description="Schiff-base intermediate with substrate" evidence="5">
    <location>
        <position position="169"/>
    </location>
</feature>
<reference evidence="7 9" key="2">
    <citation type="submission" date="2013-03" db="EMBL/GenBank/DDBJ databases">
        <title>The Genome Sequence of Enterococcus malodoratus ATCC_43197 (PacBio/Illumina hybrid assembly).</title>
        <authorList>
            <consortium name="The Broad Institute Genomics Platform"/>
            <consortium name="The Broad Institute Genome Sequencing Center for Infectious Disease"/>
            <person name="Earl A."/>
            <person name="Russ C."/>
            <person name="Gilmore M."/>
            <person name="Surin D."/>
            <person name="Walker B."/>
            <person name="Young S."/>
            <person name="Zeng Q."/>
            <person name="Gargeya S."/>
            <person name="Fitzgerald M."/>
            <person name="Haas B."/>
            <person name="Abouelleil A."/>
            <person name="Allen A.W."/>
            <person name="Alvarado L."/>
            <person name="Arachchi H.M."/>
            <person name="Berlin A.M."/>
            <person name="Chapman S.B."/>
            <person name="Gainer-Dewar J."/>
            <person name="Goldberg J."/>
            <person name="Griggs A."/>
            <person name="Gujja S."/>
            <person name="Hansen M."/>
            <person name="Howarth C."/>
            <person name="Imamovic A."/>
            <person name="Ireland A."/>
            <person name="Larimer J."/>
            <person name="McCowan C."/>
            <person name="Murphy C."/>
            <person name="Pearson M."/>
            <person name="Poon T.W."/>
            <person name="Priest M."/>
            <person name="Roberts A."/>
            <person name="Saif S."/>
            <person name="Shea T."/>
            <person name="Sisk P."/>
            <person name="Sykes S."/>
            <person name="Wortman J."/>
            <person name="Nusbaum C."/>
            <person name="Birren B."/>
        </authorList>
    </citation>
    <scope>NUCLEOTIDE SEQUENCE [LARGE SCALE GENOMIC DNA]</scope>
    <source>
        <strain evidence="7 9">ATCC 43197</strain>
    </source>
</reference>
<evidence type="ECO:0000256" key="4">
    <source>
        <dbReference type="ARBA" id="ARBA00023270"/>
    </source>
</evidence>
<dbReference type="InterPro" id="IPR013785">
    <property type="entry name" value="Aldolase_TIM"/>
</dbReference>
<dbReference type="GO" id="GO:0009423">
    <property type="term" value="P:chorismate biosynthetic process"/>
    <property type="evidence" value="ECO:0007669"/>
    <property type="project" value="UniProtKB-UniRule"/>
</dbReference>
<sequence length="248" mass="27503">MKTVTIENVTLGEGQPKIIVPLVGKTRADVLQEAEIAVQSNCDIVEWRIDHFEDILDFEKTAEFSKEVRTAVGRPLLITFRTAKEGGVCPLEDQKYFELYQTLLEQGTFDLLDVELFMPEKGVKELIECAHEKGKKIIMCNHDFDQTPAKEEIIQRLQMMQAKGADICKIAVMPQTTHDVIVLLDATQEMYHQYADRPLITMSMGELGVISRVSGATFGSAATFGAAKKASAPGQVSVAELQNILSVL</sequence>
<dbReference type="GO" id="GO:0008652">
    <property type="term" value="P:amino acid biosynthetic process"/>
    <property type="evidence" value="ECO:0007669"/>
    <property type="project" value="UniProtKB-KW"/>
</dbReference>
<evidence type="ECO:0000256" key="1">
    <source>
        <dbReference type="ARBA" id="ARBA00001864"/>
    </source>
</evidence>
<gene>
    <name evidence="5" type="primary">aroD</name>
    <name evidence="7" type="ORF">I585_01039</name>
    <name evidence="6" type="ORF">UAI_01107</name>
</gene>
<feature type="binding site" evidence="5">
    <location>
        <position position="235"/>
    </location>
    <ligand>
        <name>3-dehydroquinate</name>
        <dbReference type="ChEBI" id="CHEBI:32364"/>
    </ligand>
</feature>
<evidence type="ECO:0000313" key="9">
    <source>
        <dbReference type="Proteomes" id="UP000014148"/>
    </source>
</evidence>
<comment type="catalytic activity">
    <reaction evidence="1 5">
        <text>3-dehydroquinate = 3-dehydroshikimate + H2O</text>
        <dbReference type="Rhea" id="RHEA:21096"/>
        <dbReference type="ChEBI" id="CHEBI:15377"/>
        <dbReference type="ChEBI" id="CHEBI:16630"/>
        <dbReference type="ChEBI" id="CHEBI:32364"/>
        <dbReference type="EC" id="4.2.1.10"/>
    </reaction>
</comment>
<dbReference type="InterPro" id="IPR001381">
    <property type="entry name" value="DHquinase_I"/>
</dbReference>
<dbReference type="AlphaFoldDB" id="R2PCT3"/>
<evidence type="ECO:0000256" key="5">
    <source>
        <dbReference type="HAMAP-Rule" id="MF_00214"/>
    </source>
</evidence>
<dbReference type="eggNOG" id="COG0710">
    <property type="taxonomic scope" value="Bacteria"/>
</dbReference>
<dbReference type="Pfam" id="PF01487">
    <property type="entry name" value="DHquinase_I"/>
    <property type="match status" value="1"/>
</dbReference>
<evidence type="ECO:0000256" key="3">
    <source>
        <dbReference type="ARBA" id="ARBA00023239"/>
    </source>
</evidence>
<feature type="binding site" evidence="5">
    <location>
        <position position="231"/>
    </location>
    <ligand>
        <name>3-dehydroquinate</name>
        <dbReference type="ChEBI" id="CHEBI:32364"/>
    </ligand>
</feature>